<comment type="caution">
    <text evidence="1">The sequence shown here is derived from an EMBL/GenBank/DDBJ whole genome shotgun (WGS) entry which is preliminary data.</text>
</comment>
<reference evidence="1" key="1">
    <citation type="submission" date="2020-04" db="EMBL/GenBank/DDBJ databases">
        <authorList>
            <person name="Alioto T."/>
            <person name="Alioto T."/>
            <person name="Gomez Garrido J."/>
        </authorList>
    </citation>
    <scope>NUCLEOTIDE SEQUENCE</scope>
    <source>
        <strain evidence="1">A484AB</strain>
    </source>
</reference>
<dbReference type="AlphaFoldDB" id="A0A6S7GJA0"/>
<accession>A0A6S7GJA0</accession>
<proteinExistence type="predicted"/>
<dbReference type="Proteomes" id="UP001152795">
    <property type="component" value="Unassembled WGS sequence"/>
</dbReference>
<dbReference type="EMBL" id="CACRXK020001965">
    <property type="protein sequence ID" value="CAB3992028.1"/>
    <property type="molecule type" value="Genomic_DNA"/>
</dbReference>
<evidence type="ECO:0000313" key="2">
    <source>
        <dbReference type="Proteomes" id="UP001152795"/>
    </source>
</evidence>
<evidence type="ECO:0000313" key="1">
    <source>
        <dbReference type="EMBL" id="CAB3992028.1"/>
    </source>
</evidence>
<sequence>MQHNSEVKIDKTALHYKYYLGKTTEEYTKIKEKYPNCNHVMTNDKEVQSCSLKMEPTWMKYFDRVRERKTFKKDGAERKWLYQVEVQNDKSMVMESRKKWVYRNAILEIENNYNGKYRVENFKHWKDESMRMLFSSSLSSLSTDV</sequence>
<name>A0A6S7GJA0_PARCT</name>
<keyword evidence="2" id="KW-1185">Reference proteome</keyword>
<protein>
    <submittedName>
        <fullName evidence="1">Uncharacterized protein</fullName>
    </submittedName>
</protein>
<organism evidence="1 2">
    <name type="scientific">Paramuricea clavata</name>
    <name type="common">Red gorgonian</name>
    <name type="synonym">Violescent sea-whip</name>
    <dbReference type="NCBI Taxonomy" id="317549"/>
    <lineage>
        <taxon>Eukaryota</taxon>
        <taxon>Metazoa</taxon>
        <taxon>Cnidaria</taxon>
        <taxon>Anthozoa</taxon>
        <taxon>Octocorallia</taxon>
        <taxon>Malacalcyonacea</taxon>
        <taxon>Plexauridae</taxon>
        <taxon>Paramuricea</taxon>
    </lineage>
</organism>
<gene>
    <name evidence="1" type="ORF">PACLA_8A000220</name>
</gene>